<dbReference type="PANTHER" id="PTHR46068">
    <property type="entry name" value="PROTEIN CBG27172"/>
    <property type="match status" value="1"/>
</dbReference>
<protein>
    <submittedName>
        <fullName evidence="1">Mariner Mos1 transposase</fullName>
    </submittedName>
</protein>
<organism evidence="1 2">
    <name type="scientific">Folsomia candida</name>
    <name type="common">Springtail</name>
    <dbReference type="NCBI Taxonomy" id="158441"/>
    <lineage>
        <taxon>Eukaryota</taxon>
        <taxon>Metazoa</taxon>
        <taxon>Ecdysozoa</taxon>
        <taxon>Arthropoda</taxon>
        <taxon>Hexapoda</taxon>
        <taxon>Collembola</taxon>
        <taxon>Entomobryomorpha</taxon>
        <taxon>Isotomoidea</taxon>
        <taxon>Isotomidae</taxon>
        <taxon>Proisotominae</taxon>
        <taxon>Folsomia</taxon>
    </lineage>
</organism>
<keyword evidence="2" id="KW-1185">Reference proteome</keyword>
<dbReference type="GO" id="GO:0003676">
    <property type="term" value="F:nucleic acid binding"/>
    <property type="evidence" value="ECO:0007669"/>
    <property type="project" value="InterPro"/>
</dbReference>
<dbReference type="Gene3D" id="3.30.420.10">
    <property type="entry name" value="Ribonuclease H-like superfamily/Ribonuclease H"/>
    <property type="match status" value="1"/>
</dbReference>
<name>A0A226DT19_FOLCA</name>
<dbReference type="InterPro" id="IPR036397">
    <property type="entry name" value="RNaseH_sf"/>
</dbReference>
<gene>
    <name evidence="1" type="ORF">Fcan01_17147</name>
</gene>
<dbReference type="Proteomes" id="UP000198287">
    <property type="component" value="Unassembled WGS sequence"/>
</dbReference>
<reference evidence="1 2" key="1">
    <citation type="submission" date="2015-12" db="EMBL/GenBank/DDBJ databases">
        <title>The genome of Folsomia candida.</title>
        <authorList>
            <person name="Faddeeva A."/>
            <person name="Derks M.F."/>
            <person name="Anvar Y."/>
            <person name="Smit S."/>
            <person name="Van Straalen N."/>
            <person name="Roelofs D."/>
        </authorList>
    </citation>
    <scope>NUCLEOTIDE SEQUENCE [LARGE SCALE GENOMIC DNA]</scope>
    <source>
        <strain evidence="1 2">VU population</strain>
        <tissue evidence="1">Whole body</tissue>
    </source>
</reference>
<accession>A0A226DT19</accession>
<dbReference type="AlphaFoldDB" id="A0A226DT19"/>
<evidence type="ECO:0000313" key="2">
    <source>
        <dbReference type="Proteomes" id="UP000198287"/>
    </source>
</evidence>
<comment type="caution">
    <text evidence="1">The sequence shown here is derived from an EMBL/GenBank/DDBJ whole genome shotgun (WGS) entry which is preliminary data.</text>
</comment>
<sequence>MPQKLQPEWEGRVLALSDLNYSTREVRKLLLTQNIVISQKTINNIVNCVGKRRRAKSAGQKSPTKRQRLNDANRKAVKKIDLLTRKENPPFQKQIANIVGIPRTSVQRIIKRLGKRIAFKTTKYLAGDKAEYVVTLDEAMFYVQNCNGKRKVCYVKRGEKIPENWVVQKDNFLKKHMVVAAMTGREVIPLFQVPKKVKVNADWYIDKVLRPLVNIHLPRIYGHELHKVVIHHDKASSHTSHKTAIYAADIKRSKGITIIPGSEIPVKSSDISPLDFFGFGYLKQRLSRRRARTWKGVWKVLNKEWKKVTPELCTKVFKAWKRRLRLVAKSDGRHIENNRTFIVENVKVKFGFQMHLPVSGMHSGVSKLELGLNVSHHLPLEEDTCLANFQARDWIRMPFQLNSIREAMKIAAKFGLVTVGETITGATAVLILNDIVTKLAHLGGEGEVRMEDFLNAAARCGFSREVGLALYNVMGLLT</sequence>
<dbReference type="OMA" id="RIYGHEL"/>
<dbReference type="PANTHER" id="PTHR46068:SF1">
    <property type="entry name" value="TRANSPOSASE IS30-LIKE HTH DOMAIN-CONTAINING PROTEIN"/>
    <property type="match status" value="1"/>
</dbReference>
<evidence type="ECO:0000313" key="1">
    <source>
        <dbReference type="EMBL" id="OXA48359.1"/>
    </source>
</evidence>
<dbReference type="EMBL" id="LNIX01000012">
    <property type="protein sequence ID" value="OXA48359.1"/>
    <property type="molecule type" value="Genomic_DNA"/>
</dbReference>
<proteinExistence type="predicted"/>